<dbReference type="Proteomes" id="UP001234581">
    <property type="component" value="Unassembled WGS sequence"/>
</dbReference>
<comment type="caution">
    <text evidence="2">The sequence shown here is derived from an EMBL/GenBank/DDBJ whole genome shotgun (WGS) entry which is preliminary data.</text>
</comment>
<keyword evidence="1" id="KW-0472">Membrane</keyword>
<protein>
    <submittedName>
        <fullName evidence="2">Uncharacterized protein</fullName>
    </submittedName>
</protein>
<proteinExistence type="predicted"/>
<keyword evidence="1" id="KW-1133">Transmembrane helix</keyword>
<evidence type="ECO:0000313" key="3">
    <source>
        <dbReference type="Proteomes" id="UP001234581"/>
    </source>
</evidence>
<accession>A0AAD7XVZ0</accession>
<dbReference type="EMBL" id="JARTCD010000056">
    <property type="protein sequence ID" value="KAJ8654831.1"/>
    <property type="molecule type" value="Genomic_DNA"/>
</dbReference>
<evidence type="ECO:0000313" key="2">
    <source>
        <dbReference type="EMBL" id="KAJ8654831.1"/>
    </source>
</evidence>
<dbReference type="AlphaFoldDB" id="A0AAD7XVZ0"/>
<dbReference type="RefSeq" id="XP_058339745.1">
    <property type="nucleotide sequence ID" value="XM_058489543.1"/>
</dbReference>
<dbReference type="GeneID" id="83216960"/>
<reference evidence="2 3" key="1">
    <citation type="submission" date="2023-03" db="EMBL/GenBank/DDBJ databases">
        <title>Genome sequence of Lichtheimia ornata CBS 291.66.</title>
        <authorList>
            <person name="Mohabir J.T."/>
            <person name="Shea T.P."/>
            <person name="Kurbessoian T."/>
            <person name="Berby B."/>
            <person name="Fontaine J."/>
            <person name="Livny J."/>
            <person name="Gnirke A."/>
            <person name="Stajich J.E."/>
            <person name="Cuomo C.A."/>
        </authorList>
    </citation>
    <scope>NUCLEOTIDE SEQUENCE [LARGE SCALE GENOMIC DNA]</scope>
    <source>
        <strain evidence="2">CBS 291.66</strain>
    </source>
</reference>
<organism evidence="2 3">
    <name type="scientific">Lichtheimia ornata</name>
    <dbReference type="NCBI Taxonomy" id="688661"/>
    <lineage>
        <taxon>Eukaryota</taxon>
        <taxon>Fungi</taxon>
        <taxon>Fungi incertae sedis</taxon>
        <taxon>Mucoromycota</taxon>
        <taxon>Mucoromycotina</taxon>
        <taxon>Mucoromycetes</taxon>
        <taxon>Mucorales</taxon>
        <taxon>Lichtheimiaceae</taxon>
        <taxon>Lichtheimia</taxon>
    </lineage>
</organism>
<name>A0AAD7XVZ0_9FUNG</name>
<gene>
    <name evidence="2" type="ORF">O0I10_009555</name>
</gene>
<keyword evidence="1" id="KW-0812">Transmembrane</keyword>
<evidence type="ECO:0000256" key="1">
    <source>
        <dbReference type="SAM" id="Phobius"/>
    </source>
</evidence>
<feature type="transmembrane region" description="Helical" evidence="1">
    <location>
        <begin position="125"/>
        <end position="146"/>
    </location>
</feature>
<sequence>MWIYAIMAYDYKTILVNFRVDIQYAYYSLWDNSFYVPKDNITLWSSLLYDLGATLPAIRTPDTYYDKMATKFVMRSFGYKGSEGLIHQFNRTFSDLRLSQLAMYLAAPSGSLRLRHIRSQDGYDTTGLIIFTSIIAAMSLISFIALRKINCLSVNNRSITCMIASATLYDGDQDWRRSGADVTINGRLIMALDADEITGTEK</sequence>
<keyword evidence="3" id="KW-1185">Reference proteome</keyword>